<sequence>MTTEQTAYIDLHVHSSFSDGAFTPSQVVERAATEGLRAIAIADHDSVAGVPEGIAAGAERGLEVIPAIELSVQFKTYKDVHLLGYGMDWGDRGFLEQLGLLRERRELRSHDILAAVNERLAGEGRAVIGFEEVAIHARGAIGRPHIARAMIGRGYVDSVEEAFRRYLVPCNVPKRYWPMDDAIATIRRLGGVAVLAHPTSVSTLRPELRSIITELAELGLDGIEVFNNMALPEEMAVLQRIAGDRGLLMTGGSDFHGIEEGQELGRGRGGIRFDDTLLTPLKARLEQRKVERS</sequence>
<dbReference type="CDD" id="cd07438">
    <property type="entry name" value="PHP_HisPPase_AMP"/>
    <property type="match status" value="1"/>
</dbReference>
<dbReference type="Gene3D" id="1.10.150.650">
    <property type="match status" value="1"/>
</dbReference>
<dbReference type="SUPFAM" id="SSF89550">
    <property type="entry name" value="PHP domain-like"/>
    <property type="match status" value="1"/>
</dbReference>
<dbReference type="PANTHER" id="PTHR42924">
    <property type="entry name" value="EXONUCLEASE"/>
    <property type="match status" value="1"/>
</dbReference>
<dbReference type="Gene3D" id="3.20.20.140">
    <property type="entry name" value="Metal-dependent hydrolases"/>
    <property type="match status" value="1"/>
</dbReference>
<name>A0A5A9XMS1_9BACT</name>
<dbReference type="AlphaFoldDB" id="A0A5A9XMS1"/>
<dbReference type="InterPro" id="IPR004013">
    <property type="entry name" value="PHP_dom"/>
</dbReference>
<dbReference type="RefSeq" id="WP_149306122.1">
    <property type="nucleotide sequence ID" value="NZ_SRSD01000002.1"/>
</dbReference>
<evidence type="ECO:0000313" key="2">
    <source>
        <dbReference type="EMBL" id="KAA0893963.1"/>
    </source>
</evidence>
<dbReference type="InterPro" id="IPR016195">
    <property type="entry name" value="Pol/histidinol_Pase-like"/>
</dbReference>
<protein>
    <submittedName>
        <fullName evidence="2">PHP domain-containing protein</fullName>
    </submittedName>
</protein>
<feature type="domain" description="Polymerase/histidinol phosphatase N-terminal" evidence="1">
    <location>
        <begin position="9"/>
        <end position="74"/>
    </location>
</feature>
<reference evidence="2 3" key="1">
    <citation type="submission" date="2019-04" db="EMBL/GenBank/DDBJ databases">
        <title>Geobacter ruber sp. nov., ferric-reducing bacteria isolated from paddy soil.</title>
        <authorList>
            <person name="Xu Z."/>
            <person name="Masuda Y."/>
            <person name="Itoh H."/>
            <person name="Senoo K."/>
        </authorList>
    </citation>
    <scope>NUCLEOTIDE SEQUENCE [LARGE SCALE GENOMIC DNA]</scope>
    <source>
        <strain evidence="2 3">Red88</strain>
    </source>
</reference>
<dbReference type="GO" id="GO:0035312">
    <property type="term" value="F:5'-3' DNA exonuclease activity"/>
    <property type="evidence" value="ECO:0007669"/>
    <property type="project" value="TreeGrafter"/>
</dbReference>
<dbReference type="InterPro" id="IPR003141">
    <property type="entry name" value="Pol/His_phosphatase_N"/>
</dbReference>
<evidence type="ECO:0000313" key="3">
    <source>
        <dbReference type="Proteomes" id="UP000324298"/>
    </source>
</evidence>
<keyword evidence="3" id="KW-1185">Reference proteome</keyword>
<dbReference type="Pfam" id="PF02811">
    <property type="entry name" value="PHP"/>
    <property type="match status" value="1"/>
</dbReference>
<dbReference type="InterPro" id="IPR052018">
    <property type="entry name" value="PHP_domain"/>
</dbReference>
<comment type="caution">
    <text evidence="2">The sequence shown here is derived from an EMBL/GenBank/DDBJ whole genome shotgun (WGS) entry which is preliminary data.</text>
</comment>
<dbReference type="GO" id="GO:0004534">
    <property type="term" value="F:5'-3' RNA exonuclease activity"/>
    <property type="evidence" value="ECO:0007669"/>
    <property type="project" value="TreeGrafter"/>
</dbReference>
<gene>
    <name evidence="2" type="ORF">ET418_03065</name>
</gene>
<dbReference type="EMBL" id="SRSD01000002">
    <property type="protein sequence ID" value="KAA0893963.1"/>
    <property type="molecule type" value="Genomic_DNA"/>
</dbReference>
<dbReference type="OrthoDB" id="9804333at2"/>
<dbReference type="Proteomes" id="UP000324298">
    <property type="component" value="Unassembled WGS sequence"/>
</dbReference>
<evidence type="ECO:0000259" key="1">
    <source>
        <dbReference type="SMART" id="SM00481"/>
    </source>
</evidence>
<dbReference type="PANTHER" id="PTHR42924:SF3">
    <property type="entry name" value="POLYMERASE_HISTIDINOL PHOSPHATASE N-TERMINAL DOMAIN-CONTAINING PROTEIN"/>
    <property type="match status" value="1"/>
</dbReference>
<organism evidence="2 3">
    <name type="scientific">Oryzomonas rubra</name>
    <dbReference type="NCBI Taxonomy" id="2509454"/>
    <lineage>
        <taxon>Bacteria</taxon>
        <taxon>Pseudomonadati</taxon>
        <taxon>Thermodesulfobacteriota</taxon>
        <taxon>Desulfuromonadia</taxon>
        <taxon>Geobacterales</taxon>
        <taxon>Geobacteraceae</taxon>
        <taxon>Oryzomonas</taxon>
    </lineage>
</organism>
<accession>A0A5A9XMS1</accession>
<dbReference type="SMART" id="SM00481">
    <property type="entry name" value="POLIIIAc"/>
    <property type="match status" value="1"/>
</dbReference>
<proteinExistence type="predicted"/>